<evidence type="ECO:0000313" key="4">
    <source>
        <dbReference type="EMBL" id="KAH3866970.1"/>
    </source>
</evidence>
<evidence type="ECO:0000256" key="2">
    <source>
        <dbReference type="SAM" id="MobiDB-lite"/>
    </source>
</evidence>
<dbReference type="Pfam" id="PF00240">
    <property type="entry name" value="ubiquitin"/>
    <property type="match status" value="1"/>
</dbReference>
<dbReference type="InterPro" id="IPR009003">
    <property type="entry name" value="Peptidase_S1_PA"/>
</dbReference>
<dbReference type="SUPFAM" id="SSF50494">
    <property type="entry name" value="Trypsin-like serine proteases"/>
    <property type="match status" value="1"/>
</dbReference>
<reference evidence="4" key="2">
    <citation type="submission" date="2020-11" db="EMBL/GenBank/DDBJ databases">
        <authorList>
            <person name="McCartney M.A."/>
            <person name="Auch B."/>
            <person name="Kono T."/>
            <person name="Mallez S."/>
            <person name="Becker A."/>
            <person name="Gohl D.M."/>
            <person name="Silverstein K.A.T."/>
            <person name="Koren S."/>
            <person name="Bechman K.B."/>
            <person name="Herman A."/>
            <person name="Abrahante J.E."/>
            <person name="Garbe J."/>
        </authorList>
    </citation>
    <scope>NUCLEOTIDE SEQUENCE</scope>
    <source>
        <strain evidence="4">Duluth1</strain>
        <tissue evidence="4">Whole animal</tissue>
    </source>
</reference>
<dbReference type="InterPro" id="IPR000626">
    <property type="entry name" value="Ubiquitin-like_dom"/>
</dbReference>
<keyword evidence="1" id="KW-0175">Coiled coil</keyword>
<reference evidence="4" key="1">
    <citation type="journal article" date="2019" name="bioRxiv">
        <title>The Genome of the Zebra Mussel, Dreissena polymorpha: A Resource for Invasive Species Research.</title>
        <authorList>
            <person name="McCartney M.A."/>
            <person name="Auch B."/>
            <person name="Kono T."/>
            <person name="Mallez S."/>
            <person name="Zhang Y."/>
            <person name="Obille A."/>
            <person name="Becker A."/>
            <person name="Abrahante J.E."/>
            <person name="Garbe J."/>
            <person name="Badalamenti J.P."/>
            <person name="Herman A."/>
            <person name="Mangelson H."/>
            <person name="Liachko I."/>
            <person name="Sullivan S."/>
            <person name="Sone E.D."/>
            <person name="Koren S."/>
            <person name="Silverstein K.A.T."/>
            <person name="Beckman K.B."/>
            <person name="Gohl D.M."/>
        </authorList>
    </citation>
    <scope>NUCLEOTIDE SEQUENCE</scope>
    <source>
        <strain evidence="4">Duluth1</strain>
        <tissue evidence="4">Whole animal</tissue>
    </source>
</reference>
<feature type="region of interest" description="Disordered" evidence="2">
    <location>
        <begin position="288"/>
        <end position="355"/>
    </location>
</feature>
<dbReference type="InterPro" id="IPR029071">
    <property type="entry name" value="Ubiquitin-like_domsf"/>
</dbReference>
<organism evidence="4 5">
    <name type="scientific">Dreissena polymorpha</name>
    <name type="common">Zebra mussel</name>
    <name type="synonym">Mytilus polymorpha</name>
    <dbReference type="NCBI Taxonomy" id="45954"/>
    <lineage>
        <taxon>Eukaryota</taxon>
        <taxon>Metazoa</taxon>
        <taxon>Spiralia</taxon>
        <taxon>Lophotrochozoa</taxon>
        <taxon>Mollusca</taxon>
        <taxon>Bivalvia</taxon>
        <taxon>Autobranchia</taxon>
        <taxon>Heteroconchia</taxon>
        <taxon>Euheterodonta</taxon>
        <taxon>Imparidentia</taxon>
        <taxon>Neoheterodontei</taxon>
        <taxon>Myida</taxon>
        <taxon>Dreissenoidea</taxon>
        <taxon>Dreissenidae</taxon>
        <taxon>Dreissena</taxon>
    </lineage>
</organism>
<dbReference type="SUPFAM" id="SSF54236">
    <property type="entry name" value="Ubiquitin-like"/>
    <property type="match status" value="1"/>
</dbReference>
<name>A0A9D4RHZ5_DREPO</name>
<dbReference type="AlphaFoldDB" id="A0A9D4RHZ5"/>
<dbReference type="Proteomes" id="UP000828390">
    <property type="component" value="Unassembled WGS sequence"/>
</dbReference>
<accession>A0A9D4RHZ5</accession>
<comment type="caution">
    <text evidence="4">The sequence shown here is derived from an EMBL/GenBank/DDBJ whole genome shotgun (WGS) entry which is preliminary data.</text>
</comment>
<proteinExistence type="predicted"/>
<sequence>MIRCRAITIVYDEQLGGSVTGETGSLFSELSLVEIKKAFAAPKECVSSVKVSIQETFDGEDNLPSAMSSAGEPPPSGIQNVYRTPPKPTGPTSAERKMAEMTDELEKEMEAASKGGEYFGKSQQVTVFLIDHKGKTLSLDVRLDQTIGQLKELVEDKTGVEKDEQLLMSRRREIGQEEDRFLHECEIKHEDTLQLRVKLRGVSSVIRSITGFPFDPLEIQRQIERLLAHEDDPDNDKPFTEPLDHTLCSSGSVRRPAGPGCVSMETLDGAQRENTAGGDIQQPEQPQLFLFDDDPDDDKPFTEPLDHTLGFSDSGCPPAGSVSASMETSEGTPRENTAGEDNQQPGQPEETKSFKYDECEKQVRDADDVEFQPAKKEHSSFSESSKDIKPLMREEKGQQLANDIITTRLREMFVTYGRTSKRVQDVCKIISKCFLQVRGVIDCYPAYMIGNETNIVFVLTITDNIANIKQQLDKVDIDVVIKTVSSDICEHDLAITEDFRENYKDMEILKKCILNNTEDLMQQHKYLSIIKGGSNKQMKGLKRELCLVLYVHAKGFIPIDEEPFKKSYDGIHVKVLEGRFTPYMNHDEEVRQGSSRPSMNHANVKLNKLRMGCTIEGHQKGTLGVFIEHPSYGLCGITCAHVAVSDEVMMECESKNGRFLSENGEMVHEPKKHMYQPYRRTDNSNSFGQIVEVIYKKGNLSETGMETGMEIALVQIEQRHPDSGKFPTPRPKGVHDLLGTVPTDKPPDVEEGMVVSQSGVHDLLDTVPTDKPPDVEEGMVVSQSGVHDLLDTVPTDKPPDVEEGMVVSQSAVKSDYEFASGKTCGPTRFNTNYCFKFGSGTDFTEGTIEMHGPNMVKTITHTWNYAKLELTLYNQFFVKPKQGKFAFFGDSGSPVFVKEEGTDEPVCIGLVAGGFTNGGPVVVTPITKILEELRISQLKAFPQNVYMQELQEIKSTLSEVTKKLNVFQEQFEELIKEVKQNNQKHTK</sequence>
<dbReference type="PROSITE" id="PS50053">
    <property type="entry name" value="UBIQUITIN_2"/>
    <property type="match status" value="1"/>
</dbReference>
<dbReference type="Gene3D" id="3.10.20.90">
    <property type="entry name" value="Phosphatidylinositol 3-kinase Catalytic Subunit, Chain A, domain 1"/>
    <property type="match status" value="1"/>
</dbReference>
<feature type="compositionally biased region" description="Polar residues" evidence="2">
    <location>
        <begin position="322"/>
        <end position="346"/>
    </location>
</feature>
<feature type="region of interest" description="Disordered" evidence="2">
    <location>
        <begin position="60"/>
        <end position="96"/>
    </location>
</feature>
<protein>
    <recommendedName>
        <fullName evidence="3">Ubiquitin-like domain-containing protein</fullName>
    </recommendedName>
</protein>
<feature type="domain" description="Ubiquitin-like" evidence="3">
    <location>
        <begin position="125"/>
        <end position="202"/>
    </location>
</feature>
<evidence type="ECO:0000259" key="3">
    <source>
        <dbReference type="PROSITE" id="PS50053"/>
    </source>
</evidence>
<evidence type="ECO:0000256" key="1">
    <source>
        <dbReference type="SAM" id="Coils"/>
    </source>
</evidence>
<feature type="compositionally biased region" description="Basic and acidic residues" evidence="2">
    <location>
        <begin position="230"/>
        <end position="244"/>
    </location>
</feature>
<keyword evidence="5" id="KW-1185">Reference proteome</keyword>
<dbReference type="EMBL" id="JAIWYP010000002">
    <property type="protein sequence ID" value="KAH3866970.1"/>
    <property type="molecule type" value="Genomic_DNA"/>
</dbReference>
<feature type="region of interest" description="Disordered" evidence="2">
    <location>
        <begin position="230"/>
        <end position="265"/>
    </location>
</feature>
<dbReference type="SMART" id="SM00213">
    <property type="entry name" value="UBQ"/>
    <property type="match status" value="1"/>
</dbReference>
<feature type="coiled-coil region" evidence="1">
    <location>
        <begin position="950"/>
        <end position="984"/>
    </location>
</feature>
<evidence type="ECO:0000313" key="5">
    <source>
        <dbReference type="Proteomes" id="UP000828390"/>
    </source>
</evidence>
<dbReference type="CDD" id="cd17039">
    <property type="entry name" value="Ubl_ubiquitin_like"/>
    <property type="match status" value="1"/>
</dbReference>
<gene>
    <name evidence="4" type="ORF">DPMN_030094</name>
</gene>